<proteinExistence type="predicted"/>
<dbReference type="Proteomes" id="UP000078383">
    <property type="component" value="Unassembled WGS sequence"/>
</dbReference>
<protein>
    <submittedName>
        <fullName evidence="4">NADH-dependent butanol dehydrogenase A</fullName>
        <ecNumber evidence="4">1.1.1.-</ecNumber>
    </submittedName>
</protein>
<dbReference type="PANTHER" id="PTHR43633">
    <property type="entry name" value="ALCOHOL DEHYDROGENASE YQHD"/>
    <property type="match status" value="1"/>
</dbReference>
<dbReference type="FunFam" id="3.40.50.1970:FF:000003">
    <property type="entry name" value="Alcohol dehydrogenase, iron-containing"/>
    <property type="match status" value="1"/>
</dbReference>
<dbReference type="Gene3D" id="3.40.50.1970">
    <property type="match status" value="1"/>
</dbReference>
<dbReference type="InterPro" id="IPR056798">
    <property type="entry name" value="ADH_Fe_C"/>
</dbReference>
<evidence type="ECO:0000313" key="4">
    <source>
        <dbReference type="EMBL" id="CUQ84168.1"/>
    </source>
</evidence>
<dbReference type="RefSeq" id="WP_020437105.1">
    <property type="nucleotide sequence ID" value="NZ_CZBR01000010.1"/>
</dbReference>
<dbReference type="GO" id="GO:1990002">
    <property type="term" value="F:methylglyoxal reductase (NADPH) (acetol producing) activity"/>
    <property type="evidence" value="ECO:0007669"/>
    <property type="project" value="TreeGrafter"/>
</dbReference>
<dbReference type="SUPFAM" id="SSF56796">
    <property type="entry name" value="Dehydroquinate synthase-like"/>
    <property type="match status" value="1"/>
</dbReference>
<dbReference type="GO" id="GO:0046872">
    <property type="term" value="F:metal ion binding"/>
    <property type="evidence" value="ECO:0007669"/>
    <property type="project" value="InterPro"/>
</dbReference>
<dbReference type="CDD" id="cd08187">
    <property type="entry name" value="BDH"/>
    <property type="match status" value="1"/>
</dbReference>
<dbReference type="EMBL" id="CZBX01000003">
    <property type="protein sequence ID" value="CUQ84168.1"/>
    <property type="molecule type" value="Genomic_DNA"/>
</dbReference>
<evidence type="ECO:0000256" key="1">
    <source>
        <dbReference type="ARBA" id="ARBA00023002"/>
    </source>
</evidence>
<name>A0A173UKX0_9FIRM</name>
<dbReference type="Pfam" id="PF25137">
    <property type="entry name" value="ADH_Fe_C"/>
    <property type="match status" value="1"/>
</dbReference>
<sequence length="395" mass="43494">MNNFIYETPTKVYFGKDEELKVGKIIAEFHPKKVLVHFGGNSARKSGLLDKVENCLREENISFVELGGVVANPELPLVREGIELGKKEGVDFVLAVGGGSVLDSSKAIANGLANPEVDVWDFHCGKAVPQKTLPKGAILTLAAAGSEMSSSCVISNPETGEKRGCNGLFNRMNFAIEDPVLTYTVSPYQTACGAVDIAMHTIERYFCPGEDTYLTDSIAEAVIKSVRKAAGDCLKNPEDYTARANMMWASSLAHNGLTQCGREFQLVVHQLEHEVSGMYPEVAHGAGLAALWCSWARYVYKANINRWLQYASNVWGLDIDFEHPEKTIETAIDMQEQYYASIGMPIGLKELGVKEDDLAKLALDCSRNKTRSLIGYKPLAYEDILVIYQMAYERG</sequence>
<dbReference type="GO" id="GO:0008106">
    <property type="term" value="F:alcohol dehydrogenase (NADP+) activity"/>
    <property type="evidence" value="ECO:0007669"/>
    <property type="project" value="TreeGrafter"/>
</dbReference>
<dbReference type="GO" id="GO:1990362">
    <property type="term" value="F:butanol dehydrogenase (NAD+) activity"/>
    <property type="evidence" value="ECO:0007669"/>
    <property type="project" value="InterPro"/>
</dbReference>
<gene>
    <name evidence="4" type="primary">bdhA_1</name>
    <name evidence="4" type="ORF">ERS852502_00861</name>
</gene>
<dbReference type="Pfam" id="PF00465">
    <property type="entry name" value="Fe-ADH"/>
    <property type="match status" value="1"/>
</dbReference>
<dbReference type="Gene3D" id="1.20.1090.10">
    <property type="entry name" value="Dehydroquinate synthase-like - alpha domain"/>
    <property type="match status" value="1"/>
</dbReference>
<dbReference type="OrthoDB" id="9801156at2"/>
<dbReference type="GO" id="GO:0005829">
    <property type="term" value="C:cytosol"/>
    <property type="evidence" value="ECO:0007669"/>
    <property type="project" value="TreeGrafter"/>
</dbReference>
<feature type="domain" description="Alcohol dehydrogenase iron-type/glycerol dehydrogenase GldA" evidence="2">
    <location>
        <begin position="9"/>
        <end position="179"/>
    </location>
</feature>
<organism evidence="4 5">
    <name type="scientific">[Ruminococcus] torques</name>
    <dbReference type="NCBI Taxonomy" id="33039"/>
    <lineage>
        <taxon>Bacteria</taxon>
        <taxon>Bacillati</taxon>
        <taxon>Bacillota</taxon>
        <taxon>Clostridia</taxon>
        <taxon>Lachnospirales</taxon>
        <taxon>Lachnospiraceae</taxon>
        <taxon>Mediterraneibacter</taxon>
    </lineage>
</organism>
<dbReference type="AlphaFoldDB" id="A0A173UKX0"/>
<dbReference type="PANTHER" id="PTHR43633:SF1">
    <property type="entry name" value="ALCOHOL DEHYDROGENASE YQHD"/>
    <property type="match status" value="1"/>
</dbReference>
<evidence type="ECO:0000259" key="2">
    <source>
        <dbReference type="Pfam" id="PF00465"/>
    </source>
</evidence>
<accession>A0A173UKX0</accession>
<evidence type="ECO:0000313" key="5">
    <source>
        <dbReference type="Proteomes" id="UP000078383"/>
    </source>
</evidence>
<dbReference type="EC" id="1.1.1.-" evidence="4"/>
<evidence type="ECO:0000259" key="3">
    <source>
        <dbReference type="Pfam" id="PF25137"/>
    </source>
</evidence>
<keyword evidence="1 4" id="KW-0560">Oxidoreductase</keyword>
<reference evidence="4 5" key="1">
    <citation type="submission" date="2015-09" db="EMBL/GenBank/DDBJ databases">
        <authorList>
            <consortium name="Pathogen Informatics"/>
        </authorList>
    </citation>
    <scope>NUCLEOTIDE SEQUENCE [LARGE SCALE GENOMIC DNA]</scope>
    <source>
        <strain evidence="4 5">2789STDY5834889</strain>
    </source>
</reference>
<dbReference type="InterPro" id="IPR044731">
    <property type="entry name" value="BDH-like"/>
</dbReference>
<dbReference type="InterPro" id="IPR001670">
    <property type="entry name" value="ADH_Fe/GldA"/>
</dbReference>
<feature type="domain" description="Fe-containing alcohol dehydrogenase-like C-terminal" evidence="3">
    <location>
        <begin position="190"/>
        <end position="392"/>
    </location>
</feature>